<comment type="subcellular location">
    <subcellularLocation>
        <location evidence="1">Membrane</location>
        <topology evidence="1">Multi-pass membrane protein</topology>
    </subcellularLocation>
</comment>
<feature type="transmembrane region" description="Helical" evidence="5">
    <location>
        <begin position="350"/>
        <end position="372"/>
    </location>
</feature>
<dbReference type="InterPro" id="IPR015672">
    <property type="entry name" value="GPHR/GTG"/>
</dbReference>
<dbReference type="Pfam" id="PF12430">
    <property type="entry name" value="ABA_GPCR"/>
    <property type="match status" value="1"/>
</dbReference>
<dbReference type="PANTHER" id="PTHR15948:SF0">
    <property type="entry name" value="GOLGI PH REGULATOR A-RELATED"/>
    <property type="match status" value="1"/>
</dbReference>
<evidence type="ECO:0000313" key="9">
    <source>
        <dbReference type="Proteomes" id="UP000774326"/>
    </source>
</evidence>
<protein>
    <recommendedName>
        <fullName evidence="10">Golgi pH regulator</fullName>
    </recommendedName>
</protein>
<dbReference type="AlphaFoldDB" id="A0A9P8TM37"/>
<feature type="domain" description="Golgi pH regulator conserved" evidence="7">
    <location>
        <begin position="179"/>
        <end position="263"/>
    </location>
</feature>
<dbReference type="Proteomes" id="UP000774326">
    <property type="component" value="Unassembled WGS sequence"/>
</dbReference>
<evidence type="ECO:0000256" key="4">
    <source>
        <dbReference type="ARBA" id="ARBA00023136"/>
    </source>
</evidence>
<reference evidence="8" key="1">
    <citation type="journal article" date="2021" name="Open Biol.">
        <title>Shared evolutionary footprints suggest mitochondrial oxidative damage underlies multiple complex I losses in fungi.</title>
        <authorList>
            <person name="Schikora-Tamarit M.A."/>
            <person name="Marcet-Houben M."/>
            <person name="Nosek J."/>
            <person name="Gabaldon T."/>
        </authorList>
    </citation>
    <scope>NUCLEOTIDE SEQUENCE</scope>
    <source>
        <strain evidence="8">CBS2887</strain>
    </source>
</reference>
<keyword evidence="4 5" id="KW-0472">Membrane</keyword>
<evidence type="ECO:0000313" key="8">
    <source>
        <dbReference type="EMBL" id="KAH3683720.1"/>
    </source>
</evidence>
<dbReference type="InterPro" id="IPR022535">
    <property type="entry name" value="Golgi_pH-regulator_cons_dom"/>
</dbReference>
<dbReference type="Pfam" id="PF12537">
    <property type="entry name" value="GPHR_N"/>
    <property type="match status" value="1"/>
</dbReference>
<feature type="domain" description="Abscisic acid G-protein coupled receptor-like" evidence="6">
    <location>
        <begin position="335"/>
        <end position="516"/>
    </location>
</feature>
<accession>A0A9P8TM37</accession>
<proteinExistence type="predicted"/>
<feature type="transmembrane region" description="Helical" evidence="5">
    <location>
        <begin position="500"/>
        <end position="519"/>
    </location>
</feature>
<dbReference type="GO" id="GO:0016020">
    <property type="term" value="C:membrane"/>
    <property type="evidence" value="ECO:0007669"/>
    <property type="project" value="UniProtKB-SubCell"/>
</dbReference>
<feature type="transmembrane region" description="Helical" evidence="5">
    <location>
        <begin position="71"/>
        <end position="93"/>
    </location>
</feature>
<feature type="transmembrane region" description="Helical" evidence="5">
    <location>
        <begin position="384"/>
        <end position="400"/>
    </location>
</feature>
<evidence type="ECO:0000256" key="5">
    <source>
        <dbReference type="SAM" id="Phobius"/>
    </source>
</evidence>
<name>A0A9P8TM37_WICPI</name>
<keyword evidence="2 5" id="KW-0812">Transmembrane</keyword>
<feature type="transmembrane region" description="Helical" evidence="5">
    <location>
        <begin position="148"/>
        <end position="169"/>
    </location>
</feature>
<evidence type="ECO:0000256" key="2">
    <source>
        <dbReference type="ARBA" id="ARBA00022692"/>
    </source>
</evidence>
<feature type="transmembrane region" description="Helical" evidence="5">
    <location>
        <begin position="189"/>
        <end position="211"/>
    </location>
</feature>
<evidence type="ECO:0000256" key="1">
    <source>
        <dbReference type="ARBA" id="ARBA00004141"/>
    </source>
</evidence>
<keyword evidence="3 5" id="KW-1133">Transmembrane helix</keyword>
<sequence length="536" mass="61546">MILLLLLTFALVFYYTYHYTYPNIIHFIESLTISRIQQTDLHTQPSSVNGLDHTDNKLLTSNREIRLLSKFVFSTNVTVTVLMIVSILAQFIYIDDQFDANDEYYSLWFWNLLLFTSVLCLVLIQPVLVFYSYNAAGHGDRNNTTTTVWVHTCLYSLVWICMISSFDWLTDLHLVYDGLIHTYLEKIGIIGISLIAFMNGLGSISSFYYCLYEFLMTKLYEWKDGKKSLSYGGKSVDQYESALSNLYGRLRSVEESIESKRAEEHSLDSATSKILSKRNGFRARGSIYDLKTLFGGAGKTNSGDLESEIRALETIRNDLSIKISKVSGKLDTVNNSGTLKYKMKLYTEKIFASYCLLRILQVSVSYLVSIISSTSPTKTSTSDPLIVTVVNIISIFITLAEEEIIINQLSFFISGVFFMFSLNGIYILLSHLYKFVPWNHHRITKPIKNLILSELFGIYTLSTFFILKSNLTVKFSEKLDHLLSITNNDFSMIDMWFDKVFLISVIVTFIGIKLNEYWFEFDDDWENELGVSSKQH</sequence>
<gene>
    <name evidence="8" type="ORF">WICPIJ_005309</name>
</gene>
<evidence type="ECO:0000256" key="3">
    <source>
        <dbReference type="ARBA" id="ARBA00022989"/>
    </source>
</evidence>
<comment type="caution">
    <text evidence="8">The sequence shown here is derived from an EMBL/GenBank/DDBJ whole genome shotgun (WGS) entry which is preliminary data.</text>
</comment>
<feature type="transmembrane region" description="Helical" evidence="5">
    <location>
        <begin position="449"/>
        <end position="467"/>
    </location>
</feature>
<keyword evidence="9" id="KW-1185">Reference proteome</keyword>
<feature type="transmembrane region" description="Helical" evidence="5">
    <location>
        <begin position="409"/>
        <end position="429"/>
    </location>
</feature>
<organism evidence="8 9">
    <name type="scientific">Wickerhamomyces pijperi</name>
    <name type="common">Yeast</name>
    <name type="synonym">Pichia pijperi</name>
    <dbReference type="NCBI Taxonomy" id="599730"/>
    <lineage>
        <taxon>Eukaryota</taxon>
        <taxon>Fungi</taxon>
        <taxon>Dikarya</taxon>
        <taxon>Ascomycota</taxon>
        <taxon>Saccharomycotina</taxon>
        <taxon>Saccharomycetes</taxon>
        <taxon>Phaffomycetales</taxon>
        <taxon>Wickerhamomycetaceae</taxon>
        <taxon>Wickerhamomyces</taxon>
    </lineage>
</organism>
<evidence type="ECO:0008006" key="10">
    <source>
        <dbReference type="Google" id="ProtNLM"/>
    </source>
</evidence>
<dbReference type="EMBL" id="JAEUBG010002982">
    <property type="protein sequence ID" value="KAH3683720.1"/>
    <property type="molecule type" value="Genomic_DNA"/>
</dbReference>
<dbReference type="PANTHER" id="PTHR15948">
    <property type="entry name" value="G-PROTEIN COUPLED RECEPTOR 89-RELATED"/>
    <property type="match status" value="1"/>
</dbReference>
<dbReference type="OrthoDB" id="264392at2759"/>
<evidence type="ECO:0000259" key="7">
    <source>
        <dbReference type="Pfam" id="PF12537"/>
    </source>
</evidence>
<evidence type="ECO:0000259" key="6">
    <source>
        <dbReference type="Pfam" id="PF12430"/>
    </source>
</evidence>
<feature type="transmembrane region" description="Helical" evidence="5">
    <location>
        <begin position="113"/>
        <end position="136"/>
    </location>
</feature>
<reference evidence="8" key="2">
    <citation type="submission" date="2021-01" db="EMBL/GenBank/DDBJ databases">
        <authorList>
            <person name="Schikora-Tamarit M.A."/>
        </authorList>
    </citation>
    <scope>NUCLEOTIDE SEQUENCE</scope>
    <source>
        <strain evidence="8">CBS2887</strain>
    </source>
</reference>
<dbReference type="InterPro" id="IPR025969">
    <property type="entry name" value="ABA_GPCR_dom"/>
</dbReference>